<protein>
    <submittedName>
        <fullName evidence="9">MFS family permease</fullName>
    </submittedName>
</protein>
<dbReference type="PANTHER" id="PTHR23521:SF2">
    <property type="entry name" value="TRANSPORTER MFS SUPERFAMILY"/>
    <property type="match status" value="1"/>
</dbReference>
<feature type="transmembrane region" description="Helical" evidence="7">
    <location>
        <begin position="354"/>
        <end position="376"/>
    </location>
</feature>
<dbReference type="Proteomes" id="UP001519343">
    <property type="component" value="Unassembled WGS sequence"/>
</dbReference>
<name>A0ABS4GWJ9_9BACL</name>
<evidence type="ECO:0000256" key="6">
    <source>
        <dbReference type="ARBA" id="ARBA00023136"/>
    </source>
</evidence>
<dbReference type="PROSITE" id="PS50850">
    <property type="entry name" value="MFS"/>
    <property type="match status" value="1"/>
</dbReference>
<feature type="transmembrane region" description="Helical" evidence="7">
    <location>
        <begin position="42"/>
        <end position="59"/>
    </location>
</feature>
<feature type="transmembrane region" description="Helical" evidence="7">
    <location>
        <begin position="7"/>
        <end position="30"/>
    </location>
</feature>
<evidence type="ECO:0000259" key="8">
    <source>
        <dbReference type="PROSITE" id="PS50850"/>
    </source>
</evidence>
<feature type="transmembrane region" description="Helical" evidence="7">
    <location>
        <begin position="71"/>
        <end position="90"/>
    </location>
</feature>
<evidence type="ECO:0000313" key="9">
    <source>
        <dbReference type="EMBL" id="MBP1934650.1"/>
    </source>
</evidence>
<comment type="subcellular location">
    <subcellularLocation>
        <location evidence="1">Cell membrane</location>
        <topology evidence="1">Multi-pass membrane protein</topology>
    </subcellularLocation>
</comment>
<evidence type="ECO:0000256" key="2">
    <source>
        <dbReference type="ARBA" id="ARBA00022448"/>
    </source>
</evidence>
<dbReference type="InterPro" id="IPR036259">
    <property type="entry name" value="MFS_trans_sf"/>
</dbReference>
<feature type="transmembrane region" description="Helical" evidence="7">
    <location>
        <begin position="198"/>
        <end position="222"/>
    </location>
</feature>
<dbReference type="PANTHER" id="PTHR23521">
    <property type="entry name" value="TRANSPORTER MFS SUPERFAMILY"/>
    <property type="match status" value="1"/>
</dbReference>
<reference evidence="9 10" key="1">
    <citation type="submission" date="2021-03" db="EMBL/GenBank/DDBJ databases">
        <title>Genomic Encyclopedia of Type Strains, Phase IV (KMG-IV): sequencing the most valuable type-strain genomes for metagenomic binning, comparative biology and taxonomic classification.</title>
        <authorList>
            <person name="Goeker M."/>
        </authorList>
    </citation>
    <scope>NUCLEOTIDE SEQUENCE [LARGE SCALE GENOMIC DNA]</scope>
    <source>
        <strain evidence="9 10">DSM 24738</strain>
    </source>
</reference>
<dbReference type="EMBL" id="JAGGKT010000024">
    <property type="protein sequence ID" value="MBP1934650.1"/>
    <property type="molecule type" value="Genomic_DNA"/>
</dbReference>
<keyword evidence="3" id="KW-1003">Cell membrane</keyword>
<dbReference type="InterPro" id="IPR020846">
    <property type="entry name" value="MFS_dom"/>
</dbReference>
<accession>A0ABS4GWJ9</accession>
<dbReference type="Pfam" id="PF07690">
    <property type="entry name" value="MFS_1"/>
    <property type="match status" value="2"/>
</dbReference>
<dbReference type="InterPro" id="IPR011701">
    <property type="entry name" value="MFS"/>
</dbReference>
<comment type="caution">
    <text evidence="9">The sequence shown here is derived from an EMBL/GenBank/DDBJ whole genome shotgun (WGS) entry which is preliminary data.</text>
</comment>
<dbReference type="InterPro" id="IPR047200">
    <property type="entry name" value="MFS_YcaD-like"/>
</dbReference>
<evidence type="ECO:0000256" key="3">
    <source>
        <dbReference type="ARBA" id="ARBA00022475"/>
    </source>
</evidence>
<dbReference type="PROSITE" id="PS00216">
    <property type="entry name" value="SUGAR_TRANSPORT_1"/>
    <property type="match status" value="1"/>
</dbReference>
<keyword evidence="4 7" id="KW-0812">Transmembrane</keyword>
<dbReference type="InterPro" id="IPR005829">
    <property type="entry name" value="Sugar_transporter_CS"/>
</dbReference>
<feature type="transmembrane region" description="Helical" evidence="7">
    <location>
        <begin position="234"/>
        <end position="252"/>
    </location>
</feature>
<dbReference type="RefSeq" id="WP_209812633.1">
    <property type="nucleotide sequence ID" value="NZ_JAGGKT010000024.1"/>
</dbReference>
<evidence type="ECO:0000256" key="5">
    <source>
        <dbReference type="ARBA" id="ARBA00022989"/>
    </source>
</evidence>
<evidence type="ECO:0000256" key="1">
    <source>
        <dbReference type="ARBA" id="ARBA00004651"/>
    </source>
</evidence>
<dbReference type="SUPFAM" id="SSF103473">
    <property type="entry name" value="MFS general substrate transporter"/>
    <property type="match status" value="1"/>
</dbReference>
<evidence type="ECO:0000256" key="7">
    <source>
        <dbReference type="SAM" id="Phobius"/>
    </source>
</evidence>
<feature type="transmembrane region" description="Helical" evidence="7">
    <location>
        <begin position="288"/>
        <end position="311"/>
    </location>
</feature>
<evidence type="ECO:0000313" key="10">
    <source>
        <dbReference type="Proteomes" id="UP001519343"/>
    </source>
</evidence>
<evidence type="ECO:0000256" key="4">
    <source>
        <dbReference type="ARBA" id="ARBA00022692"/>
    </source>
</evidence>
<feature type="transmembrane region" description="Helical" evidence="7">
    <location>
        <begin position="323"/>
        <end position="342"/>
    </location>
</feature>
<keyword evidence="5 7" id="KW-1133">Transmembrane helix</keyword>
<feature type="transmembrane region" description="Helical" evidence="7">
    <location>
        <begin position="264"/>
        <end position="282"/>
    </location>
</feature>
<keyword evidence="10" id="KW-1185">Reference proteome</keyword>
<keyword evidence="6 7" id="KW-0472">Membrane</keyword>
<dbReference type="Gene3D" id="1.20.1250.20">
    <property type="entry name" value="MFS general substrate transporter like domains"/>
    <property type="match status" value="2"/>
</dbReference>
<dbReference type="CDD" id="cd17477">
    <property type="entry name" value="MFS_YcaD_like"/>
    <property type="match status" value="1"/>
</dbReference>
<sequence>MKTYRFPILILAIGIAGMSQGLTLPLLSILLEKADVPSSMNGWNASALYIGMFITSLFIEKPARRFGYKPLIVCGIAIVLLSSLLIPLWLQFTWWFFLRMLIGVGDSSIHYATQLWITSSCPPQERGRRISIYGFSYGAGFSIGPFGVNLLQYGIWIPFLLVALFYFVALLLVSKLSNEFPTTYENGEKASYGKTFRLGWYALIPAFLYGYLEAVLNGIVPIYTLRIGLHETDLSIVLFAFFGGALLTQLPLGILSDRIGRKKVLMMTAGIAAISFFLVPWVGQRVFLMTILFVISGCCTGSFFSLGLAYVADIMPPSFLPTANVLASLLFSLGSMSGPWLAGLGIQYIHPNSLFYLFTILLGAFFVAGFVANYSYKTQLK</sequence>
<organism evidence="9 10">
    <name type="scientific">Ammoniphilus resinae</name>
    <dbReference type="NCBI Taxonomy" id="861532"/>
    <lineage>
        <taxon>Bacteria</taxon>
        <taxon>Bacillati</taxon>
        <taxon>Bacillota</taxon>
        <taxon>Bacilli</taxon>
        <taxon>Bacillales</taxon>
        <taxon>Paenibacillaceae</taxon>
        <taxon>Aneurinibacillus group</taxon>
        <taxon>Ammoniphilus</taxon>
    </lineage>
</organism>
<feature type="domain" description="Major facilitator superfamily (MFS) profile" evidence="8">
    <location>
        <begin position="5"/>
        <end position="381"/>
    </location>
</feature>
<feature type="transmembrane region" description="Helical" evidence="7">
    <location>
        <begin position="153"/>
        <end position="173"/>
    </location>
</feature>
<keyword evidence="2" id="KW-0813">Transport</keyword>
<proteinExistence type="predicted"/>
<gene>
    <name evidence="9" type="ORF">J2Z37_004670</name>
</gene>